<sequence>MTGHSHRPSQGPQPFRPQLGDLARDSARNGHIGVVVAEPDGKTAASFHLRPPGGGAEWSAHASGITLSPVLSPPTHITPLGQPATYDARAQQGALPVFIHYEDGGKVESVLVCTPDEFALVHAEMARLMEGRETGEAS</sequence>
<reference evidence="2" key="1">
    <citation type="submission" date="2021-04" db="EMBL/GenBank/DDBJ databases">
        <title>Sequencing of actinobacteria type strains.</title>
        <authorList>
            <person name="Nguyen G.-S."/>
            <person name="Wentzel A."/>
        </authorList>
    </citation>
    <scope>NUCLEOTIDE SEQUENCE</scope>
    <source>
        <strain evidence="2">DSM 42095</strain>
    </source>
</reference>
<organism evidence="2 3">
    <name type="scientific">Streptomyces daliensis</name>
    <dbReference type="NCBI Taxonomy" id="299421"/>
    <lineage>
        <taxon>Bacteria</taxon>
        <taxon>Bacillati</taxon>
        <taxon>Actinomycetota</taxon>
        <taxon>Actinomycetes</taxon>
        <taxon>Kitasatosporales</taxon>
        <taxon>Streptomycetaceae</taxon>
        <taxon>Streptomyces</taxon>
    </lineage>
</organism>
<evidence type="ECO:0000313" key="3">
    <source>
        <dbReference type="Proteomes" id="UP000675554"/>
    </source>
</evidence>
<feature type="region of interest" description="Disordered" evidence="1">
    <location>
        <begin position="1"/>
        <end position="31"/>
    </location>
</feature>
<dbReference type="AlphaFoldDB" id="A0A8T4IXT7"/>
<keyword evidence="3" id="KW-1185">Reference proteome</keyword>
<name>A0A8T4IXT7_9ACTN</name>
<proteinExistence type="predicted"/>
<dbReference type="Proteomes" id="UP000675554">
    <property type="component" value="Unassembled WGS sequence"/>
</dbReference>
<gene>
    <name evidence="2" type="ORF">KDA82_13665</name>
</gene>
<evidence type="ECO:0000256" key="1">
    <source>
        <dbReference type="SAM" id="MobiDB-lite"/>
    </source>
</evidence>
<protein>
    <submittedName>
        <fullName evidence="2">Uncharacterized protein</fullName>
    </submittedName>
</protein>
<evidence type="ECO:0000313" key="2">
    <source>
        <dbReference type="EMBL" id="MBR7674044.1"/>
    </source>
</evidence>
<accession>A0A8T4IXT7</accession>
<comment type="caution">
    <text evidence="2">The sequence shown here is derived from an EMBL/GenBank/DDBJ whole genome shotgun (WGS) entry which is preliminary data.</text>
</comment>
<dbReference type="EMBL" id="JAGSMN010000292">
    <property type="protein sequence ID" value="MBR7674044.1"/>
    <property type="molecule type" value="Genomic_DNA"/>
</dbReference>